<protein>
    <submittedName>
        <fullName evidence="2">Uncharacterized protein</fullName>
    </submittedName>
</protein>
<feature type="region of interest" description="Disordered" evidence="1">
    <location>
        <begin position="290"/>
        <end position="312"/>
    </location>
</feature>
<feature type="region of interest" description="Disordered" evidence="1">
    <location>
        <begin position="12"/>
        <end position="61"/>
    </location>
</feature>
<accession>A0ABV4C8J7</accession>
<organism evidence="2 3">
    <name type="scientific">Mycobacterium servetii</name>
    <dbReference type="NCBI Taxonomy" id="3237418"/>
    <lineage>
        <taxon>Bacteria</taxon>
        <taxon>Bacillati</taxon>
        <taxon>Actinomycetota</taxon>
        <taxon>Actinomycetes</taxon>
        <taxon>Mycobacteriales</taxon>
        <taxon>Mycobacteriaceae</taxon>
        <taxon>Mycobacterium</taxon>
    </lineage>
</organism>
<dbReference type="EMBL" id="JBGEDP010000002">
    <property type="protein sequence ID" value="MEY8018839.1"/>
    <property type="molecule type" value="Genomic_DNA"/>
</dbReference>
<proteinExistence type="predicted"/>
<evidence type="ECO:0000256" key="1">
    <source>
        <dbReference type="SAM" id="MobiDB-lite"/>
    </source>
</evidence>
<dbReference type="Proteomes" id="UP001564760">
    <property type="component" value="Unassembled WGS sequence"/>
</dbReference>
<comment type="caution">
    <text evidence="2">The sequence shown here is derived from an EMBL/GenBank/DDBJ whole genome shotgun (WGS) entry which is preliminary data.</text>
</comment>
<gene>
    <name evidence="2" type="ORF">AB8998_29620</name>
</gene>
<feature type="region of interest" description="Disordered" evidence="1">
    <location>
        <begin position="142"/>
        <end position="178"/>
    </location>
</feature>
<dbReference type="RefSeq" id="WP_369741904.1">
    <property type="nucleotide sequence ID" value="NZ_JBGEDP010000002.1"/>
</dbReference>
<feature type="compositionally biased region" description="Low complexity" evidence="1">
    <location>
        <begin position="45"/>
        <end position="55"/>
    </location>
</feature>
<sequence>MDPVDALLQQARQLLGGATPPDPEPAALGEPNLAGQHPTSWDGDASTQAATTSTTLDGQRDQLRTTHHNAATTIATANTIGQDARDNLTAVETAWQQDKSTFTPTTAQGQAALLQAGQQRITEATQIVEDTASQYQSAAQQLQTHTTELGGDSTDPTIQAVDFTDPPQRPQTDDPRKYWLGTDDIVTLEPGALGPHGYMELAPNSGVWVPNPRNFPVGVDRAPSKSPIDLSRVVHLAPGQLGPYGYDELVPGSGTWIPSPSSLVVTPDPGPPQSPIDLRKIVQVPAGQLGPSGYTELVPGTWVPDPRANGPR</sequence>
<keyword evidence="3" id="KW-1185">Reference proteome</keyword>
<evidence type="ECO:0000313" key="2">
    <source>
        <dbReference type="EMBL" id="MEY8018839.1"/>
    </source>
</evidence>
<name>A0ABV4C8J7_9MYCO</name>
<reference evidence="2 3" key="1">
    <citation type="submission" date="2024-08" db="EMBL/GenBank/DDBJ databases">
        <title>Mycobacterium servetensis sp. nov., a novel rapid-growing mycobacterial species recovered from a human patient in Zaragoza, Spain.</title>
        <authorList>
            <person name="Tristancho-Baro A.I."/>
            <person name="Buenestado-Serrano S."/>
            <person name="Garcia De Viedma D."/>
            <person name="Milagro-Beamonte A."/>
            <person name="Burillo N."/>
            <person name="Sanz S."/>
            <person name="Lopez-Calleja A.I."/>
            <person name="Penas-Utrilla D."/>
            <person name="Guardingo M."/>
            <person name="Garcia M.J."/>
            <person name="Vinuelas-Bayon J."/>
        </authorList>
    </citation>
    <scope>NUCLEOTIDE SEQUENCE [LARGE SCALE GENOMIC DNA]</scope>
    <source>
        <strain evidence="3">HUMS_12744610</strain>
    </source>
</reference>
<evidence type="ECO:0000313" key="3">
    <source>
        <dbReference type="Proteomes" id="UP001564760"/>
    </source>
</evidence>